<feature type="repeat" description="PPR" evidence="2">
    <location>
        <begin position="510"/>
        <end position="544"/>
    </location>
</feature>
<dbReference type="Proteomes" id="UP000612746">
    <property type="component" value="Unassembled WGS sequence"/>
</dbReference>
<sequence length="969" mass="109380">MLKATAEHTNAITAYRVLGFLVRPNVAARRSWHSRTIPSHRLKVPVRSSVSRAVARTDTHRFASTIANEKANGSEQHDMYLSAAIHQSDAVTANALIEILLNSLNQNNVMKAWESYTDLSSRNMIQHLTRDNFRSLVTYFQHHSSGSDFQHGIEFILTLIEDMKSLGYTVGRREKLSMMRVLGLNGRLYEMEQVMQDLDGEGLLIVPHDDQKPFRILLSSYESNSKSLGKAAVVDKALNVYDSMIDKGVLADDQTTRLFLQILYDAGKQDKVVDTAWKWFWNRIGMEVGSEKTTVHPSLYKGMAMLFAASGKADQALEIHDLMIKRGIPRDLQLMTAVMHKIGRSGNVDKANELFHVMHVEGMIPTTVTFNALIDVHAHRRPNPDIDGAKRAFDTMVESGIAPDVQTFGTLIHMLSKQGDLSSIHSLYHTMVNKFNVKPNQYIYTDVLRCFVELEDIEAAKDVFRLMKTAKVDADVVTHNMMLHFHARNKDVGQALTVLNTMIAAGIQPSVVTFSHILSIYAKKGDVSGGQQLLNTMLEMNIRPNRHTFNILMNLYSHAGDIESVERTFKDLSTRYPPDLVSYNTLLQAYIRQNDLDQVLETYRRLTNAYHKADVHTFSHLMTAFGSRNNIRGVEGVFNNMKEQNVQPDTVCWSILIQAYCRSGDMDGARKALQQMVENNVTPNHTTLSILVDGCIQSGEMDTAKLIVDKITEDAVRERDSLVYDVERDHILGGYIRKVPMIMEDLLDRHYQEKQQKPATPHVFMPLVNGLIQLGKLEDAKKVFGQALQVGMRMNMVMYVTLMKMYRAEGKVDIVKTLWKHLGKTESIALSDFGTIDGVAEGNTQFALSVLIDTLAEANAFDEIKMAWSDLEASQYLFDAHNYNRYVCALIKMGQLSDACAKANQLLQEPTASNRRPRDHADTYSEQLYRGTKTALAEAHDQDADPFKVYPMVLEAIKNHDRSTPSRVI</sequence>
<dbReference type="InterPro" id="IPR033443">
    <property type="entry name" value="PROP1-like_PPR_dom"/>
</dbReference>
<name>A0A8H7UPF6_9FUNG</name>
<dbReference type="Pfam" id="PF23276">
    <property type="entry name" value="TPR_24"/>
    <property type="match status" value="1"/>
</dbReference>
<dbReference type="InterPro" id="IPR011990">
    <property type="entry name" value="TPR-like_helical_dom_sf"/>
</dbReference>
<feature type="repeat" description="PPR" evidence="2">
    <location>
        <begin position="366"/>
        <end position="403"/>
    </location>
</feature>
<dbReference type="InterPro" id="IPR057027">
    <property type="entry name" value="TPR_mt"/>
</dbReference>
<dbReference type="Pfam" id="PF13812">
    <property type="entry name" value="PPR_3"/>
    <property type="match status" value="1"/>
</dbReference>
<organism evidence="5 6">
    <name type="scientific">Umbelopsis vinacea</name>
    <dbReference type="NCBI Taxonomy" id="44442"/>
    <lineage>
        <taxon>Eukaryota</taxon>
        <taxon>Fungi</taxon>
        <taxon>Fungi incertae sedis</taxon>
        <taxon>Mucoromycota</taxon>
        <taxon>Mucoromycotina</taxon>
        <taxon>Umbelopsidomycetes</taxon>
        <taxon>Umbelopsidales</taxon>
        <taxon>Umbelopsidaceae</taxon>
        <taxon>Umbelopsis</taxon>
    </lineage>
</organism>
<feature type="domain" description="Pentatricopeptide repeat-containing protein-mitochondrial" evidence="4">
    <location>
        <begin position="482"/>
        <end position="605"/>
    </location>
</feature>
<comment type="caution">
    <text evidence="5">The sequence shown here is derived from an EMBL/GenBank/DDBJ whole genome shotgun (WGS) entry which is preliminary data.</text>
</comment>
<keyword evidence="6" id="KW-1185">Reference proteome</keyword>
<evidence type="ECO:0000313" key="5">
    <source>
        <dbReference type="EMBL" id="KAG2187208.1"/>
    </source>
</evidence>
<dbReference type="SUPFAM" id="SSF48452">
    <property type="entry name" value="TPR-like"/>
    <property type="match status" value="1"/>
</dbReference>
<protein>
    <recommendedName>
        <fullName evidence="7">Pentacotripeptide-repeat region of PRORP domain-containing protein</fullName>
    </recommendedName>
</protein>
<evidence type="ECO:0000259" key="4">
    <source>
        <dbReference type="Pfam" id="PF23276"/>
    </source>
</evidence>
<dbReference type="OrthoDB" id="185373at2759"/>
<feature type="repeat" description="PPR" evidence="2">
    <location>
        <begin position="649"/>
        <end position="683"/>
    </location>
</feature>
<proteinExistence type="predicted"/>
<evidence type="ECO:0000259" key="3">
    <source>
        <dbReference type="Pfam" id="PF17177"/>
    </source>
</evidence>
<dbReference type="Pfam" id="PF17177">
    <property type="entry name" value="PPR_long"/>
    <property type="match status" value="1"/>
</dbReference>
<dbReference type="GO" id="GO:0003729">
    <property type="term" value="F:mRNA binding"/>
    <property type="evidence" value="ECO:0007669"/>
    <property type="project" value="TreeGrafter"/>
</dbReference>
<accession>A0A8H7UPF6</accession>
<dbReference type="Pfam" id="PF13041">
    <property type="entry name" value="PPR_2"/>
    <property type="match status" value="1"/>
</dbReference>
<gene>
    <name evidence="5" type="ORF">INT44_004880</name>
</gene>
<dbReference type="AlphaFoldDB" id="A0A8H7UPF6"/>
<dbReference type="InterPro" id="IPR002885">
    <property type="entry name" value="PPR_rpt"/>
</dbReference>
<dbReference type="Gene3D" id="1.25.40.10">
    <property type="entry name" value="Tetratricopeptide repeat domain"/>
    <property type="match status" value="6"/>
</dbReference>
<feature type="repeat" description="PPR" evidence="2">
    <location>
        <begin position="579"/>
        <end position="613"/>
    </location>
</feature>
<evidence type="ECO:0008006" key="7">
    <source>
        <dbReference type="Google" id="ProtNLM"/>
    </source>
</evidence>
<dbReference type="PANTHER" id="PTHR47933">
    <property type="entry name" value="PENTATRICOPEPTIDE REPEAT-CONTAINING PROTEIN 1, MITOCHONDRIAL"/>
    <property type="match status" value="1"/>
</dbReference>
<feature type="repeat" description="PPR" evidence="2">
    <location>
        <begin position="331"/>
        <end position="365"/>
    </location>
</feature>
<evidence type="ECO:0000256" key="2">
    <source>
        <dbReference type="PROSITE-ProRule" id="PRU00708"/>
    </source>
</evidence>
<evidence type="ECO:0000256" key="1">
    <source>
        <dbReference type="ARBA" id="ARBA00022737"/>
    </source>
</evidence>
<dbReference type="Pfam" id="PF01535">
    <property type="entry name" value="PPR"/>
    <property type="match status" value="1"/>
</dbReference>
<dbReference type="PROSITE" id="PS51375">
    <property type="entry name" value="PPR"/>
    <property type="match status" value="7"/>
</dbReference>
<feature type="domain" description="PROP1-like PPR" evidence="3">
    <location>
        <begin position="386"/>
        <end position="473"/>
    </location>
</feature>
<dbReference type="InterPro" id="IPR051240">
    <property type="entry name" value="Mito_RNA-Proc/Resp"/>
</dbReference>
<evidence type="ECO:0000313" key="6">
    <source>
        <dbReference type="Proteomes" id="UP000612746"/>
    </source>
</evidence>
<reference evidence="5" key="1">
    <citation type="submission" date="2020-12" db="EMBL/GenBank/DDBJ databases">
        <title>Metabolic potential, ecology and presence of endohyphal bacteria is reflected in genomic diversity of Mucoromycotina.</title>
        <authorList>
            <person name="Muszewska A."/>
            <person name="Okrasinska A."/>
            <person name="Steczkiewicz K."/>
            <person name="Drgas O."/>
            <person name="Orlowska M."/>
            <person name="Perlinska-Lenart U."/>
            <person name="Aleksandrzak-Piekarczyk T."/>
            <person name="Szatraj K."/>
            <person name="Zielenkiewicz U."/>
            <person name="Pilsyk S."/>
            <person name="Malc E."/>
            <person name="Mieczkowski P."/>
            <person name="Kruszewska J.S."/>
            <person name="Biernat P."/>
            <person name="Pawlowska J."/>
        </authorList>
    </citation>
    <scope>NUCLEOTIDE SEQUENCE</scope>
    <source>
        <strain evidence="5">WA0000051536</strain>
    </source>
</reference>
<feature type="repeat" description="PPR" evidence="2">
    <location>
        <begin position="475"/>
        <end position="509"/>
    </location>
</feature>
<dbReference type="NCBIfam" id="TIGR00756">
    <property type="entry name" value="PPR"/>
    <property type="match status" value="4"/>
</dbReference>
<dbReference type="EMBL" id="JAEPRA010000003">
    <property type="protein sequence ID" value="KAG2187208.1"/>
    <property type="molecule type" value="Genomic_DNA"/>
</dbReference>
<keyword evidence="1" id="KW-0677">Repeat</keyword>
<feature type="repeat" description="PPR" evidence="2">
    <location>
        <begin position="614"/>
        <end position="648"/>
    </location>
</feature>